<name>A0A3D9V5Z4_THECX</name>
<evidence type="ECO:0000313" key="2">
    <source>
        <dbReference type="Proteomes" id="UP000256485"/>
    </source>
</evidence>
<dbReference type="NCBIfam" id="NF038085">
    <property type="entry name" value="MSMEG_6728_fam"/>
    <property type="match status" value="1"/>
</dbReference>
<dbReference type="InterPro" id="IPR004260">
    <property type="entry name" value="Pyr-dimer_DNA_glycosylase"/>
</dbReference>
<sequence length="146" mass="17153">MQTFLPYADFRETAKVLDPKRLGNQRSEALVILRVCHIPTYGWQNHPAVRMWRGYAEALICYGAAICAEWRARGHVDTVEDKLLEYAKKGRAREQEELASVGLLPPWLGDERLHRSHQSALLRKNPEWYRRFFPDVPDDLDYFWPV</sequence>
<keyword evidence="2" id="KW-1185">Reference proteome</keyword>
<comment type="caution">
    <text evidence="1">The sequence shown here is derived from an EMBL/GenBank/DDBJ whole genome shotgun (WGS) entry which is preliminary data.</text>
</comment>
<evidence type="ECO:0000313" key="1">
    <source>
        <dbReference type="EMBL" id="REF36889.1"/>
    </source>
</evidence>
<evidence type="ECO:0008006" key="3">
    <source>
        <dbReference type="Google" id="ProtNLM"/>
    </source>
</evidence>
<accession>A0A3D9V5Z4</accession>
<gene>
    <name evidence="1" type="ORF">DFJ64_2324</name>
</gene>
<dbReference type="OrthoDB" id="5513015at2"/>
<dbReference type="Proteomes" id="UP000256485">
    <property type="component" value="Unassembled WGS sequence"/>
</dbReference>
<dbReference type="RefSeq" id="WP_115850444.1">
    <property type="nucleotide sequence ID" value="NZ_QTUC01000001.1"/>
</dbReference>
<dbReference type="AlphaFoldDB" id="A0A3D9V5Z4"/>
<protein>
    <recommendedName>
        <fullName evidence="3">Cytoplasmic protein</fullName>
    </recommendedName>
</protein>
<organism evidence="1 2">
    <name type="scientific">Thermasporomyces composti</name>
    <dbReference type="NCBI Taxonomy" id="696763"/>
    <lineage>
        <taxon>Bacteria</taxon>
        <taxon>Bacillati</taxon>
        <taxon>Actinomycetota</taxon>
        <taxon>Actinomycetes</taxon>
        <taxon>Propionibacteriales</taxon>
        <taxon>Nocardioidaceae</taxon>
        <taxon>Thermasporomyces</taxon>
    </lineage>
</organism>
<reference evidence="1 2" key="1">
    <citation type="submission" date="2018-08" db="EMBL/GenBank/DDBJ databases">
        <title>Sequencing the genomes of 1000 actinobacteria strains.</title>
        <authorList>
            <person name="Klenk H.-P."/>
        </authorList>
    </citation>
    <scope>NUCLEOTIDE SEQUENCE [LARGE SCALE GENOMIC DNA]</scope>
    <source>
        <strain evidence="1 2">DSM 22891</strain>
    </source>
</reference>
<dbReference type="EMBL" id="QTUC01000001">
    <property type="protein sequence ID" value="REF36889.1"/>
    <property type="molecule type" value="Genomic_DNA"/>
</dbReference>
<dbReference type="Pfam" id="PF03013">
    <property type="entry name" value="Pyr_excise"/>
    <property type="match status" value="1"/>
</dbReference>
<proteinExistence type="predicted"/>